<evidence type="ECO:0000313" key="2">
    <source>
        <dbReference type="Proteomes" id="UP000324832"/>
    </source>
</evidence>
<accession>A0A5E4QN67</accession>
<proteinExistence type="predicted"/>
<feature type="non-terminal residue" evidence="1">
    <location>
        <position position="107"/>
    </location>
</feature>
<reference evidence="1 2" key="1">
    <citation type="submission" date="2017-07" db="EMBL/GenBank/DDBJ databases">
        <authorList>
            <person name="Talla V."/>
            <person name="Backstrom N."/>
        </authorList>
    </citation>
    <scope>NUCLEOTIDE SEQUENCE [LARGE SCALE GENOMIC DNA]</scope>
</reference>
<dbReference type="Proteomes" id="UP000324832">
    <property type="component" value="Unassembled WGS sequence"/>
</dbReference>
<dbReference type="AlphaFoldDB" id="A0A5E4QN67"/>
<dbReference type="EMBL" id="FZQP02003978">
    <property type="protein sequence ID" value="VVC99118.1"/>
    <property type="molecule type" value="Genomic_DNA"/>
</dbReference>
<keyword evidence="2" id="KW-1185">Reference proteome</keyword>
<name>A0A5E4QN67_9NEOP</name>
<sequence length="107" mass="12804">MRDGVHEINKNREQCGEFYNLYEKMRLYPTKFFEYTRMPISTFDYILSKISDKITKEDTNFRKSISPKEKLFITLRFQATLRQSPTGRIADRKSSNFLGSLRHLNRV</sequence>
<evidence type="ECO:0000313" key="1">
    <source>
        <dbReference type="EMBL" id="VVC99118.1"/>
    </source>
</evidence>
<organism evidence="1 2">
    <name type="scientific">Leptidea sinapis</name>
    <dbReference type="NCBI Taxonomy" id="189913"/>
    <lineage>
        <taxon>Eukaryota</taxon>
        <taxon>Metazoa</taxon>
        <taxon>Ecdysozoa</taxon>
        <taxon>Arthropoda</taxon>
        <taxon>Hexapoda</taxon>
        <taxon>Insecta</taxon>
        <taxon>Pterygota</taxon>
        <taxon>Neoptera</taxon>
        <taxon>Endopterygota</taxon>
        <taxon>Lepidoptera</taxon>
        <taxon>Glossata</taxon>
        <taxon>Ditrysia</taxon>
        <taxon>Papilionoidea</taxon>
        <taxon>Pieridae</taxon>
        <taxon>Dismorphiinae</taxon>
        <taxon>Leptidea</taxon>
    </lineage>
</organism>
<protein>
    <submittedName>
        <fullName evidence="1">Uncharacterized protein</fullName>
    </submittedName>
</protein>
<gene>
    <name evidence="1" type="ORF">LSINAPIS_LOCUS10058</name>
</gene>